<reference evidence="2 3" key="1">
    <citation type="submission" date="2018-10" db="EMBL/GenBank/DDBJ databases">
        <title>Sequencing the genomes of 1000 actinobacteria strains.</title>
        <authorList>
            <person name="Klenk H.-P."/>
        </authorList>
    </citation>
    <scope>NUCLEOTIDE SEQUENCE [LARGE SCALE GENOMIC DNA]</scope>
    <source>
        <strain evidence="2 3">DSM 43911</strain>
    </source>
</reference>
<feature type="region of interest" description="Disordered" evidence="1">
    <location>
        <begin position="45"/>
        <end position="84"/>
    </location>
</feature>
<protein>
    <submittedName>
        <fullName evidence="2">Uncharacterized protein</fullName>
    </submittedName>
</protein>
<dbReference type="AlphaFoldDB" id="A0A495X0Q8"/>
<dbReference type="EMBL" id="RBXR01000001">
    <property type="protein sequence ID" value="RKT67542.1"/>
    <property type="molecule type" value="Genomic_DNA"/>
</dbReference>
<accession>A0A495X0Q8</accession>
<evidence type="ECO:0000313" key="3">
    <source>
        <dbReference type="Proteomes" id="UP000272729"/>
    </source>
</evidence>
<evidence type="ECO:0000313" key="2">
    <source>
        <dbReference type="EMBL" id="RKT67542.1"/>
    </source>
</evidence>
<name>A0A495X0Q8_9PSEU</name>
<dbReference type="Proteomes" id="UP000272729">
    <property type="component" value="Unassembled WGS sequence"/>
</dbReference>
<proteinExistence type="predicted"/>
<evidence type="ECO:0000256" key="1">
    <source>
        <dbReference type="SAM" id="MobiDB-lite"/>
    </source>
</evidence>
<organism evidence="2 3">
    <name type="scientific">Saccharothrix variisporea</name>
    <dbReference type="NCBI Taxonomy" id="543527"/>
    <lineage>
        <taxon>Bacteria</taxon>
        <taxon>Bacillati</taxon>
        <taxon>Actinomycetota</taxon>
        <taxon>Actinomycetes</taxon>
        <taxon>Pseudonocardiales</taxon>
        <taxon>Pseudonocardiaceae</taxon>
        <taxon>Saccharothrix</taxon>
    </lineage>
</organism>
<comment type="caution">
    <text evidence="2">The sequence shown here is derived from an EMBL/GenBank/DDBJ whole genome shotgun (WGS) entry which is preliminary data.</text>
</comment>
<feature type="region of interest" description="Disordered" evidence="1">
    <location>
        <begin position="201"/>
        <end position="244"/>
    </location>
</feature>
<gene>
    <name evidence="2" type="ORF">DFJ66_0717</name>
</gene>
<sequence length="244" mass="24287">MSHTTLCLRGTLGAHCCAVNDGLLQLRSLRRVFCAASSVIGRGVQPRGTGSEAGGRVARNPSARSTSGNVGAPCDDRDGGRRPRPAACARQVRQARAGSGINGRWAAGGAMRCGRWAARAAGGGGSGRRDAVRAVGGRGRRAARCGAGGAARAARCGQCAAGGDSCGRCAAGGAGPAVTVAAGGSGGGRGRQAGRIGRAGLGAWGQAERSPKSSASWPVRRGGPEVWRRASRHRPQSTGSAVGK</sequence>
<keyword evidence="3" id="KW-1185">Reference proteome</keyword>